<dbReference type="Proteomes" id="UP000233837">
    <property type="component" value="Unassembled WGS sequence"/>
</dbReference>
<dbReference type="GO" id="GO:0016874">
    <property type="term" value="F:ligase activity"/>
    <property type="evidence" value="ECO:0007669"/>
    <property type="project" value="UniProtKB-KW"/>
</dbReference>
<keyword evidence="3" id="KW-1185">Reference proteome</keyword>
<accession>A0A2I0WUU7</accession>
<reference evidence="2" key="3">
    <citation type="submission" date="2017-11" db="EMBL/GenBank/DDBJ databases">
        <authorList>
            <person name="Han C.G."/>
        </authorList>
    </citation>
    <scope>NUCLEOTIDE SEQUENCE</scope>
    <source>
        <tissue evidence="2">The whole plant</tissue>
    </source>
</reference>
<protein>
    <submittedName>
        <fullName evidence="2">Glutamate--tRNA ligase, chloroplastic/mitochondrial</fullName>
    </submittedName>
</protein>
<reference evidence="2 3" key="2">
    <citation type="journal article" date="2017" name="Nature">
        <title>The Apostasia genome and the evolution of orchids.</title>
        <authorList>
            <person name="Zhang G.Q."/>
            <person name="Liu K.W."/>
            <person name="Li Z."/>
            <person name="Lohaus R."/>
            <person name="Hsiao Y.Y."/>
            <person name="Niu S.C."/>
            <person name="Wang J.Y."/>
            <person name="Lin Y.C."/>
            <person name="Xu Q."/>
            <person name="Chen L.J."/>
            <person name="Yoshida K."/>
            <person name="Fujiwara S."/>
            <person name="Wang Z.W."/>
            <person name="Zhang Y.Q."/>
            <person name="Mitsuda N."/>
            <person name="Wang M."/>
            <person name="Liu G.H."/>
            <person name="Pecoraro L."/>
            <person name="Huang H.X."/>
            <person name="Xiao X.J."/>
            <person name="Lin M."/>
            <person name="Wu X.Y."/>
            <person name="Wu W.L."/>
            <person name="Chen Y.Y."/>
            <person name="Chang S.B."/>
            <person name="Sakamoto S."/>
            <person name="Ohme-Takagi M."/>
            <person name="Yagi M."/>
            <person name="Zeng S.J."/>
            <person name="Shen C.Y."/>
            <person name="Yeh C.M."/>
            <person name="Luo Y.B."/>
            <person name="Tsai W.C."/>
            <person name="Van de Peer Y."/>
            <person name="Liu Z.J."/>
        </authorList>
    </citation>
    <scope>NUCLEOTIDE SEQUENCE [LARGE SCALE GENOMIC DNA]</scope>
    <source>
        <tissue evidence="2">The whole plant</tissue>
    </source>
</reference>
<organism evidence="2 3">
    <name type="scientific">Dendrobium catenatum</name>
    <dbReference type="NCBI Taxonomy" id="906689"/>
    <lineage>
        <taxon>Eukaryota</taxon>
        <taxon>Viridiplantae</taxon>
        <taxon>Streptophyta</taxon>
        <taxon>Embryophyta</taxon>
        <taxon>Tracheophyta</taxon>
        <taxon>Spermatophyta</taxon>
        <taxon>Magnoliopsida</taxon>
        <taxon>Liliopsida</taxon>
        <taxon>Asparagales</taxon>
        <taxon>Orchidaceae</taxon>
        <taxon>Epidendroideae</taxon>
        <taxon>Malaxideae</taxon>
        <taxon>Dendrobiinae</taxon>
        <taxon>Dendrobium</taxon>
    </lineage>
</organism>
<dbReference type="AlphaFoldDB" id="A0A2I0WUU7"/>
<proteinExistence type="predicted"/>
<dbReference type="EMBL" id="KZ502442">
    <property type="protein sequence ID" value="PKU79439.1"/>
    <property type="molecule type" value="Genomic_DNA"/>
</dbReference>
<dbReference type="EMBL" id="KZ503303">
    <property type="protein sequence ID" value="PKU65982.1"/>
    <property type="molecule type" value="Genomic_DNA"/>
</dbReference>
<reference evidence="2 3" key="1">
    <citation type="journal article" date="2016" name="Sci. Rep.">
        <title>The Dendrobium catenatum Lindl. genome sequence provides insights into polysaccharide synthase, floral development and adaptive evolution.</title>
        <authorList>
            <person name="Zhang G.Q."/>
            <person name="Xu Q."/>
            <person name="Bian C."/>
            <person name="Tsai W.C."/>
            <person name="Yeh C.M."/>
            <person name="Liu K.W."/>
            <person name="Yoshida K."/>
            <person name="Zhang L.S."/>
            <person name="Chang S.B."/>
            <person name="Chen F."/>
            <person name="Shi Y."/>
            <person name="Su Y.Y."/>
            <person name="Zhang Y.Q."/>
            <person name="Chen L.J."/>
            <person name="Yin Y."/>
            <person name="Lin M."/>
            <person name="Huang H."/>
            <person name="Deng H."/>
            <person name="Wang Z.W."/>
            <person name="Zhu S.L."/>
            <person name="Zhao X."/>
            <person name="Deng C."/>
            <person name="Niu S.C."/>
            <person name="Huang J."/>
            <person name="Wang M."/>
            <person name="Liu G.H."/>
            <person name="Yang H.J."/>
            <person name="Xiao X.J."/>
            <person name="Hsiao Y.Y."/>
            <person name="Wu W.L."/>
            <person name="Chen Y.Y."/>
            <person name="Mitsuda N."/>
            <person name="Ohme-Takagi M."/>
            <person name="Luo Y.B."/>
            <person name="Van de Peer Y."/>
            <person name="Liu Z.J."/>
        </authorList>
    </citation>
    <scope>NUCLEOTIDE SEQUENCE [LARGE SCALE GENOMIC DNA]</scope>
    <source>
        <tissue evidence="2">The whole plant</tissue>
    </source>
</reference>
<sequence>MPLQLLLTGKLHGPEISGSIILIYKAGICGVISPQASFKTLDKRFKMLREIAWEAYNFEK</sequence>
<evidence type="ECO:0000313" key="3">
    <source>
        <dbReference type="Proteomes" id="UP000233837"/>
    </source>
</evidence>
<gene>
    <name evidence="2" type="ORF">MA16_Dca000784</name>
    <name evidence="1" type="ORF">MA16_Dca009057</name>
</gene>
<keyword evidence="2" id="KW-0436">Ligase</keyword>
<name>A0A2I0WUU7_9ASPA</name>
<dbReference type="STRING" id="906689.A0A2I0WUU7"/>
<evidence type="ECO:0000313" key="1">
    <source>
        <dbReference type="EMBL" id="PKU65982.1"/>
    </source>
</evidence>
<evidence type="ECO:0000313" key="2">
    <source>
        <dbReference type="EMBL" id="PKU79439.1"/>
    </source>
</evidence>